<dbReference type="EMBL" id="BART01031414">
    <property type="protein sequence ID" value="GAH14138.1"/>
    <property type="molecule type" value="Genomic_DNA"/>
</dbReference>
<protein>
    <submittedName>
        <fullName evidence="1">Uncharacterized protein</fullName>
    </submittedName>
</protein>
<accession>X1F002</accession>
<reference evidence="1" key="1">
    <citation type="journal article" date="2014" name="Front. Microbiol.">
        <title>High frequency of phylogenetically diverse reductive dehalogenase-homologous genes in deep subseafloor sedimentary metagenomes.</title>
        <authorList>
            <person name="Kawai M."/>
            <person name="Futagami T."/>
            <person name="Toyoda A."/>
            <person name="Takaki Y."/>
            <person name="Nishi S."/>
            <person name="Hori S."/>
            <person name="Arai W."/>
            <person name="Tsubouchi T."/>
            <person name="Morono Y."/>
            <person name="Uchiyama I."/>
            <person name="Ito T."/>
            <person name="Fujiyama A."/>
            <person name="Inagaki F."/>
            <person name="Takami H."/>
        </authorList>
    </citation>
    <scope>NUCLEOTIDE SEQUENCE</scope>
    <source>
        <strain evidence="1">Expedition CK06-06</strain>
    </source>
</reference>
<evidence type="ECO:0000313" key="1">
    <source>
        <dbReference type="EMBL" id="GAH14138.1"/>
    </source>
</evidence>
<organism evidence="1">
    <name type="scientific">marine sediment metagenome</name>
    <dbReference type="NCBI Taxonomy" id="412755"/>
    <lineage>
        <taxon>unclassified sequences</taxon>
        <taxon>metagenomes</taxon>
        <taxon>ecological metagenomes</taxon>
    </lineage>
</organism>
<comment type="caution">
    <text evidence="1">The sequence shown here is derived from an EMBL/GenBank/DDBJ whole genome shotgun (WGS) entry which is preliminary data.</text>
</comment>
<gene>
    <name evidence="1" type="ORF">S01H4_54568</name>
</gene>
<dbReference type="AlphaFoldDB" id="X1F002"/>
<proteinExistence type="predicted"/>
<sequence length="164" mass="17648">MPKRTRVEAAIDKTEAAIALGGLGGQIAGPIGAGVGGLTGLIIGDAEIVFPVDMIAIPAFEFSGVRSGQYSPSVMIYIKEGEVLRQVQLTDAQEAERIVDDRPAGARESKPIVKRKSKSKYKKAYSKAFQSIKPNYLKANGQWKKGGFKRAVKKAHAMAKEAMK</sequence>
<name>X1F002_9ZZZZ</name>